<dbReference type="GO" id="GO:0005737">
    <property type="term" value="C:cytoplasm"/>
    <property type="evidence" value="ECO:0007669"/>
    <property type="project" value="TreeGrafter"/>
</dbReference>
<name>A0A7R9TU30_9VIRI</name>
<reference evidence="13" key="1">
    <citation type="submission" date="2021-01" db="EMBL/GenBank/DDBJ databases">
        <authorList>
            <person name="Corre E."/>
            <person name="Pelletier E."/>
            <person name="Niang G."/>
            <person name="Scheremetjew M."/>
            <person name="Finn R."/>
            <person name="Kale V."/>
            <person name="Holt S."/>
            <person name="Cochrane G."/>
            <person name="Meng A."/>
            <person name="Brown T."/>
            <person name="Cohen L."/>
        </authorList>
    </citation>
    <scope>NUCLEOTIDE SEQUENCE</scope>
    <source>
        <strain evidence="13">CCMP1413</strain>
    </source>
</reference>
<evidence type="ECO:0000256" key="10">
    <source>
        <dbReference type="ARBA" id="ARBA00048167"/>
    </source>
</evidence>
<keyword evidence="4" id="KW-0949">S-adenosyl-L-methionine</keyword>
<keyword evidence="3" id="KW-0808">Transferase</keyword>
<evidence type="ECO:0000313" key="13">
    <source>
        <dbReference type="EMBL" id="CAD8245152.1"/>
    </source>
</evidence>
<gene>
    <name evidence="13" type="ORF">PCOL08062_LOCUS9003</name>
</gene>
<evidence type="ECO:0000256" key="8">
    <source>
        <dbReference type="ARBA" id="ARBA00047306"/>
    </source>
</evidence>
<dbReference type="InterPro" id="IPR029063">
    <property type="entry name" value="SAM-dependent_MTases_sf"/>
</dbReference>
<dbReference type="Gene3D" id="3.40.50.150">
    <property type="entry name" value="Vaccinia Virus protein VP39"/>
    <property type="match status" value="1"/>
</dbReference>
<sequence>MSTKRIEGYDTDGRSFRSPADLWRHDRKMKGGSREDGGWYDHGVKYWENIPATVDGVLGGFGHVSGIDVKESKEFAARDDVMGAWLRDAIAGKGRRLAALDCGAGVGRVTKECLSDLFHDVDLAEPVAKFVDQAKIELTGHKGRFGGAAREFFVTGLEAFTPAPQAYDVIWAQWVLPHLTDSDMIAFFKRCSPGLRPGGFFVVKENIARDHFVMDNEDSSVTRTDDYFRALFKRTGLELMASQQQKEFPDDLFKVMMYALRFPVSEAPGAGGDAPMEGAAPEGKPPPQQQQRPPQKKQRVRPALID</sequence>
<evidence type="ECO:0000256" key="5">
    <source>
        <dbReference type="ARBA" id="ARBA00039112"/>
    </source>
</evidence>
<dbReference type="PANTHER" id="PTHR12753:SF0">
    <property type="entry name" value="ALPHA N-TERMINAL PROTEIN METHYLTRANSFERASE 1"/>
    <property type="match status" value="1"/>
</dbReference>
<dbReference type="GO" id="GO:0032259">
    <property type="term" value="P:methylation"/>
    <property type="evidence" value="ECO:0007669"/>
    <property type="project" value="UniProtKB-KW"/>
</dbReference>
<dbReference type="EMBL" id="HBDZ01011764">
    <property type="protein sequence ID" value="CAD8245152.1"/>
    <property type="molecule type" value="Transcribed_RNA"/>
</dbReference>
<evidence type="ECO:0000256" key="3">
    <source>
        <dbReference type="ARBA" id="ARBA00022679"/>
    </source>
</evidence>
<evidence type="ECO:0000256" key="2">
    <source>
        <dbReference type="ARBA" id="ARBA00022603"/>
    </source>
</evidence>
<dbReference type="CDD" id="cd02440">
    <property type="entry name" value="AdoMet_MTases"/>
    <property type="match status" value="1"/>
</dbReference>
<evidence type="ECO:0000256" key="7">
    <source>
        <dbReference type="ARBA" id="ARBA00043129"/>
    </source>
</evidence>
<dbReference type="EC" id="2.1.1.244" evidence="5"/>
<dbReference type="Pfam" id="PF05891">
    <property type="entry name" value="Methyltransf_PK"/>
    <property type="match status" value="1"/>
</dbReference>
<dbReference type="InterPro" id="IPR008576">
    <property type="entry name" value="MeTrfase_NTM1"/>
</dbReference>
<dbReference type="SUPFAM" id="SSF53335">
    <property type="entry name" value="S-adenosyl-L-methionine-dependent methyltransferases"/>
    <property type="match status" value="1"/>
</dbReference>
<evidence type="ECO:0000256" key="6">
    <source>
        <dbReference type="ARBA" id="ARBA00039449"/>
    </source>
</evidence>
<evidence type="ECO:0000256" key="12">
    <source>
        <dbReference type="SAM" id="MobiDB-lite"/>
    </source>
</evidence>
<evidence type="ECO:0000256" key="9">
    <source>
        <dbReference type="ARBA" id="ARBA00047885"/>
    </source>
</evidence>
<dbReference type="FunFam" id="3.40.50.150:FF:000025">
    <property type="entry name" value="N-terminal Xaa-Pro-Lys N-methyltransferase 1"/>
    <property type="match status" value="1"/>
</dbReference>
<accession>A0A7R9TU30</accession>
<dbReference type="PANTHER" id="PTHR12753">
    <property type="entry name" value="AD-003 - RELATED"/>
    <property type="match status" value="1"/>
</dbReference>
<dbReference type="GO" id="GO:0071885">
    <property type="term" value="F:N-terminal protein N-methyltransferase activity"/>
    <property type="evidence" value="ECO:0007669"/>
    <property type="project" value="UniProtKB-EC"/>
</dbReference>
<comment type="catalytic activity">
    <reaction evidence="8">
        <text>N-terminal L-seryl-L-prolyl-L-lysyl-[protein] + 3 S-adenosyl-L-methionine = N-terminal N,N,N-trimethyl-L-seryl-L-prolyl-L-lysyl-[protein] + 3 S-adenosyl-L-homocysteine + 3 H(+)</text>
        <dbReference type="Rhea" id="RHEA:54724"/>
        <dbReference type="Rhea" id="RHEA-COMP:13789"/>
        <dbReference type="Rhea" id="RHEA-COMP:13973"/>
        <dbReference type="ChEBI" id="CHEBI:15378"/>
        <dbReference type="ChEBI" id="CHEBI:57856"/>
        <dbReference type="ChEBI" id="CHEBI:59789"/>
        <dbReference type="ChEBI" id="CHEBI:138061"/>
        <dbReference type="ChEBI" id="CHEBI:138317"/>
        <dbReference type="EC" id="2.1.1.244"/>
    </reaction>
</comment>
<evidence type="ECO:0000256" key="4">
    <source>
        <dbReference type="ARBA" id="ARBA00022691"/>
    </source>
</evidence>
<dbReference type="AlphaFoldDB" id="A0A7R9TU30"/>
<keyword evidence="2" id="KW-0489">Methyltransferase</keyword>
<evidence type="ECO:0000256" key="1">
    <source>
        <dbReference type="ARBA" id="ARBA00009059"/>
    </source>
</evidence>
<comment type="catalytic activity">
    <reaction evidence="10">
        <text>N-terminal L-alanyl-L-prolyl-L-lysyl-[protein] + 3 S-adenosyl-L-methionine = N-terminal N,N,N-trimethyl-L-alanyl-L-prolyl-L-lysyl-[protein] + 3 S-adenosyl-L-homocysteine + 3 H(+)</text>
        <dbReference type="Rhea" id="RHEA:54712"/>
        <dbReference type="Rhea" id="RHEA-COMP:13785"/>
        <dbReference type="Rhea" id="RHEA-COMP:13971"/>
        <dbReference type="ChEBI" id="CHEBI:15378"/>
        <dbReference type="ChEBI" id="CHEBI:57856"/>
        <dbReference type="ChEBI" id="CHEBI:59789"/>
        <dbReference type="ChEBI" id="CHEBI:138057"/>
        <dbReference type="ChEBI" id="CHEBI:138315"/>
        <dbReference type="EC" id="2.1.1.244"/>
    </reaction>
</comment>
<comment type="catalytic activity">
    <reaction evidence="9">
        <text>N-terminal L-prolyl-L-prolyl-L-lysyl-[protein] + 2 S-adenosyl-L-methionine = N-terminal N,N-dimethyl-L-prolyl-L-prolyl-L-lysyl-[protein] + 2 S-adenosyl-L-homocysteine + 2 H(+)</text>
        <dbReference type="Rhea" id="RHEA:54736"/>
        <dbReference type="Rhea" id="RHEA-COMP:13787"/>
        <dbReference type="Rhea" id="RHEA-COMP:13974"/>
        <dbReference type="ChEBI" id="CHEBI:15378"/>
        <dbReference type="ChEBI" id="CHEBI:57856"/>
        <dbReference type="ChEBI" id="CHEBI:59789"/>
        <dbReference type="ChEBI" id="CHEBI:138059"/>
        <dbReference type="ChEBI" id="CHEBI:138318"/>
        <dbReference type="EC" id="2.1.1.244"/>
    </reaction>
</comment>
<evidence type="ECO:0000256" key="11">
    <source>
        <dbReference type="ARBA" id="ARBA00060050"/>
    </source>
</evidence>
<protein>
    <recommendedName>
        <fullName evidence="6">Alpha N-terminal protein methyltransferase 1</fullName>
        <ecNumber evidence="5">2.1.1.244</ecNumber>
    </recommendedName>
    <alternativeName>
        <fullName evidence="7">X-Pro-Lys N-terminal protein methyltransferase 1</fullName>
    </alternativeName>
</protein>
<comment type="function">
    <text evidence="11">Alpha-N-methyltransferase that methylates the N-terminus of target proteins containing the N-terminal motif [Ala/Pro/Ser]-Pro-Lys when the initiator Met is cleaved. Specifically catalyzes mono-, di- or tri-methylation of exposed alpha-amino group of Ala or Ser residue in the [Ala/Ser]-Pro-Lys motif and mono- or di-methylation of Pro in the Pro-Pro-Lys motif.</text>
</comment>
<feature type="region of interest" description="Disordered" evidence="12">
    <location>
        <begin position="268"/>
        <end position="306"/>
    </location>
</feature>
<proteinExistence type="inferred from homology"/>
<comment type="similarity">
    <text evidence="1">Belongs to the methyltransferase superfamily. NTM1 family.</text>
</comment>
<organism evidence="13">
    <name type="scientific">Prasinoderma coloniale</name>
    <dbReference type="NCBI Taxonomy" id="156133"/>
    <lineage>
        <taxon>Eukaryota</taxon>
        <taxon>Viridiplantae</taxon>
        <taxon>Prasinodermophyta</taxon>
        <taxon>Prasinodermophyceae</taxon>
        <taxon>Prasinodermales</taxon>
        <taxon>Prasinodermaceae</taxon>
        <taxon>Prasinoderma</taxon>
    </lineage>
</organism>